<feature type="transmembrane region" description="Helical" evidence="1">
    <location>
        <begin position="72"/>
        <end position="91"/>
    </location>
</feature>
<dbReference type="PIRSF" id="PIRSF028777">
    <property type="entry name" value="UCP028777"/>
    <property type="match status" value="1"/>
</dbReference>
<keyword evidence="1" id="KW-0472">Membrane</keyword>
<reference evidence="3" key="1">
    <citation type="submission" date="2024-07" db="EMBL/GenBank/DDBJ databases">
        <title>Whole genome sequence of bacterial strains from algal surface.</title>
        <authorList>
            <person name="Kumar P."/>
        </authorList>
    </citation>
    <scope>NUCLEOTIDE SEQUENCE</scope>
    <source>
        <strain evidence="3">PP-1MA</strain>
    </source>
</reference>
<dbReference type="InterPro" id="IPR052937">
    <property type="entry name" value="Inner_membrane_protein"/>
</dbReference>
<dbReference type="InterPro" id="IPR031308">
    <property type="entry name" value="UCP028777"/>
</dbReference>
<dbReference type="NCBIfam" id="NF008740">
    <property type="entry name" value="PRK11770.1-2"/>
    <property type="match status" value="1"/>
</dbReference>
<name>A0AB39XB03_9GAMM</name>
<dbReference type="AlphaFoldDB" id="A0AB39XB03"/>
<organism evidence="3">
    <name type="scientific">Pseudidiomarina sp. PP-1MA</name>
    <dbReference type="NCBI Taxonomy" id="3237706"/>
    <lineage>
        <taxon>Bacteria</taxon>
        <taxon>Pseudomonadati</taxon>
        <taxon>Pseudomonadota</taxon>
        <taxon>Gammaproteobacteria</taxon>
        <taxon>Alteromonadales</taxon>
        <taxon>Idiomarinaceae</taxon>
        <taxon>Pseudidiomarina</taxon>
    </lineage>
</organism>
<keyword evidence="1" id="KW-0997">Cell inner membrane</keyword>
<dbReference type="InterPro" id="IPR005185">
    <property type="entry name" value="YccF"/>
</dbReference>
<feature type="transmembrane region" description="Helical" evidence="1">
    <location>
        <begin position="12"/>
        <end position="34"/>
    </location>
</feature>
<comment type="subcellular location">
    <subcellularLocation>
        <location evidence="1">Cell inner membrane</location>
        <topology evidence="1">Multi-pass membrane protein</topology>
    </subcellularLocation>
</comment>
<sequence>MYRVRTIGNILWFLLGGILMGLGWLLAGVIAFITIIGIPWARSCFVIGVFAFFPFGKEAISRNELTLREDLGTGPLGCLGNIVWFVLFGWWLALGHLISAAALILTIIGIPFAIQHIKLAALALSPVGKTVVTIEEASAARQFNASEKISKMRNK</sequence>
<feature type="domain" description="Inner membrane component" evidence="2">
    <location>
        <begin position="7"/>
        <end position="57"/>
    </location>
</feature>
<feature type="transmembrane region" description="Helical" evidence="1">
    <location>
        <begin position="97"/>
        <end position="114"/>
    </location>
</feature>
<keyword evidence="1" id="KW-1003">Cell membrane</keyword>
<dbReference type="NCBIfam" id="NF008741">
    <property type="entry name" value="PRK11770.1-3"/>
    <property type="match status" value="1"/>
</dbReference>
<protein>
    <recommendedName>
        <fullName evidence="1">Inner membrane protein YccF</fullName>
    </recommendedName>
</protein>
<dbReference type="Pfam" id="PF03733">
    <property type="entry name" value="YccF"/>
    <property type="match status" value="2"/>
</dbReference>
<dbReference type="NCBIfam" id="NF008742">
    <property type="entry name" value="PRK11770.1-4"/>
    <property type="match status" value="1"/>
</dbReference>
<feature type="transmembrane region" description="Helical" evidence="1">
    <location>
        <begin position="40"/>
        <end position="60"/>
    </location>
</feature>
<evidence type="ECO:0000313" key="3">
    <source>
        <dbReference type="EMBL" id="XDV10873.1"/>
    </source>
</evidence>
<gene>
    <name evidence="3" type="ORF">AB8S08_12275</name>
</gene>
<dbReference type="EMBL" id="CP165718">
    <property type="protein sequence ID" value="XDV10873.1"/>
    <property type="molecule type" value="Genomic_DNA"/>
</dbReference>
<evidence type="ECO:0000259" key="2">
    <source>
        <dbReference type="Pfam" id="PF03733"/>
    </source>
</evidence>
<proteinExistence type="predicted"/>
<keyword evidence="1" id="KW-1133">Transmembrane helix</keyword>
<keyword evidence="1" id="KW-0812">Transmembrane</keyword>
<dbReference type="GO" id="GO:0005886">
    <property type="term" value="C:plasma membrane"/>
    <property type="evidence" value="ECO:0007669"/>
    <property type="project" value="UniProtKB-SubCell"/>
</dbReference>
<feature type="domain" description="Inner membrane component" evidence="2">
    <location>
        <begin position="79"/>
        <end position="129"/>
    </location>
</feature>
<evidence type="ECO:0000256" key="1">
    <source>
        <dbReference type="PIRNR" id="PIRNR028777"/>
    </source>
</evidence>
<dbReference type="PANTHER" id="PTHR42903:SF1">
    <property type="entry name" value="INNER MEMBRANE PROTEIN YCCF"/>
    <property type="match status" value="1"/>
</dbReference>
<accession>A0AB39XB03</accession>
<dbReference type="PANTHER" id="PTHR42903">
    <property type="entry name" value="INNER MEMBRANE PROTEIN YCCF"/>
    <property type="match status" value="1"/>
</dbReference>